<gene>
    <name evidence="3" type="ORF">A3K52_04375</name>
</gene>
<evidence type="ECO:0000313" key="4">
    <source>
        <dbReference type="Proteomes" id="UP000177050"/>
    </source>
</evidence>
<dbReference type="AlphaFoldDB" id="A0A1F7L1H4"/>
<evidence type="ECO:0000313" key="3">
    <source>
        <dbReference type="EMBL" id="OGK73982.1"/>
    </source>
</evidence>
<organism evidence="3 4">
    <name type="scientific">Candidatus Roizmanbacteria bacterium RIFOXYD1_FULL_38_12</name>
    <dbReference type="NCBI Taxonomy" id="1802093"/>
    <lineage>
        <taxon>Bacteria</taxon>
        <taxon>Candidatus Roizmaniibacteriota</taxon>
    </lineage>
</organism>
<dbReference type="PROSITE" id="PS51192">
    <property type="entry name" value="HELICASE_ATP_BIND_1"/>
    <property type="match status" value="1"/>
</dbReference>
<feature type="domain" description="Helicase ATP-binding" evidence="2">
    <location>
        <begin position="36"/>
        <end position="270"/>
    </location>
</feature>
<dbReference type="PANTHER" id="PTHR47396:SF1">
    <property type="entry name" value="ATP-DEPENDENT HELICASE IRC3-RELATED"/>
    <property type="match status" value="1"/>
</dbReference>
<feature type="transmembrane region" description="Helical" evidence="1">
    <location>
        <begin position="796"/>
        <end position="815"/>
    </location>
</feature>
<dbReference type="GO" id="GO:0005829">
    <property type="term" value="C:cytosol"/>
    <property type="evidence" value="ECO:0007669"/>
    <property type="project" value="TreeGrafter"/>
</dbReference>
<protein>
    <recommendedName>
        <fullName evidence="2">Helicase ATP-binding domain-containing protein</fullName>
    </recommendedName>
</protein>
<dbReference type="InterPro" id="IPR014001">
    <property type="entry name" value="Helicase_ATP-bd"/>
</dbReference>
<feature type="transmembrane region" description="Helical" evidence="1">
    <location>
        <begin position="761"/>
        <end position="784"/>
    </location>
</feature>
<dbReference type="SMART" id="SM00487">
    <property type="entry name" value="DEXDc"/>
    <property type="match status" value="1"/>
</dbReference>
<dbReference type="GO" id="GO:0003677">
    <property type="term" value="F:DNA binding"/>
    <property type="evidence" value="ECO:0007669"/>
    <property type="project" value="InterPro"/>
</dbReference>
<dbReference type="Proteomes" id="UP000177050">
    <property type="component" value="Unassembled WGS sequence"/>
</dbReference>
<keyword evidence="1" id="KW-0812">Transmembrane</keyword>
<reference evidence="3 4" key="1">
    <citation type="journal article" date="2016" name="Nat. Commun.">
        <title>Thousands of microbial genomes shed light on interconnected biogeochemical processes in an aquifer system.</title>
        <authorList>
            <person name="Anantharaman K."/>
            <person name="Brown C.T."/>
            <person name="Hug L.A."/>
            <person name="Sharon I."/>
            <person name="Castelle C.J."/>
            <person name="Probst A.J."/>
            <person name="Thomas B.C."/>
            <person name="Singh A."/>
            <person name="Wilkins M.J."/>
            <person name="Karaoz U."/>
            <person name="Brodie E.L."/>
            <person name="Williams K.H."/>
            <person name="Hubbard S.S."/>
            <person name="Banfield J.F."/>
        </authorList>
    </citation>
    <scope>NUCLEOTIDE SEQUENCE [LARGE SCALE GENOMIC DNA]</scope>
</reference>
<dbReference type="InterPro" id="IPR006935">
    <property type="entry name" value="Helicase/UvrB_N"/>
</dbReference>
<dbReference type="GO" id="GO:0016787">
    <property type="term" value="F:hydrolase activity"/>
    <property type="evidence" value="ECO:0007669"/>
    <property type="project" value="InterPro"/>
</dbReference>
<proteinExistence type="predicted"/>
<dbReference type="PANTHER" id="PTHR47396">
    <property type="entry name" value="TYPE I RESTRICTION ENZYME ECOKI R PROTEIN"/>
    <property type="match status" value="1"/>
</dbReference>
<dbReference type="Gene3D" id="3.40.50.300">
    <property type="entry name" value="P-loop containing nucleotide triphosphate hydrolases"/>
    <property type="match status" value="1"/>
</dbReference>
<dbReference type="Pfam" id="PF04851">
    <property type="entry name" value="ResIII"/>
    <property type="match status" value="1"/>
</dbReference>
<comment type="caution">
    <text evidence="3">The sequence shown here is derived from an EMBL/GenBank/DDBJ whole genome shotgun (WGS) entry which is preliminary data.</text>
</comment>
<keyword evidence="1" id="KW-1133">Transmembrane helix</keyword>
<name>A0A1F7L1H4_9BACT</name>
<sequence length="1000" mass="115247">MEKKKDLDQKPLEIFSRMEFSYPFRKYQSLILQKVDTTKDKDRKFHIVAPPGSGKTIVGIELIRRFGAPAVVFAPTSTIQLQWKEKVSMFIPQIEPRIELDEVVSIDPKTILPINAYTYQLISSPSENIQFVQEAAIFSWKDDMVATSIVETVSEADKRIEALKKNNPSSYKRELTKYYKKIKTQYLSDPNFDGTQFLHPNARKLIERLVAYGVKTIVMDESHHLLDYWAVVIKELIKRIENPVLIGLTATPPLSANDEELDNYLSIMGDIDFEIPTPAVVKEGNLAPYQDLVYFCYPTHKEKQYISSIQNRFQNLIQEIGSRDSFSRWVQKRIVERPLSDGGKHDWTSFFNRHPFLAIAGVKYIEQIRKEDVTPDIIESEEMEQEMNLEDWVELLSDYSLNFLKLSTEKIYHKEYNEIASVLRAFGYLLTEKGIRQHRSPSDILLAFSDAKNTAVVRILRSEIDSMGEDVRAVVITDFEKQSATLTKSLQGILDADAGGAVRTFRHIVHDEVTTKLEPVLVTGTTVLVDIDEIDHILEHVNKWKAQNGYAFTFKIVKTPYDRIVELSGSGSDWKSNVYVRMVTGLFEDGVIKCIVGTRGLLAEGWDSLSLNTLIDLTTATTSTMVNQIRGRSIRLNPKKPFKLSNNWDVICVDSSYEKGDRDFIRFLKKQSQFYGIASKGKIMKGYLHVDEQLALQHQTLGFKRISYELINTRMLSKAKQRDVRYKEWKIGDPYSNFEYSATKIDARDLKFQTAYTLRNTLYAIGNSIIFAISSFIFWYVMILQDLLELGFQSRSPYLMGFLGVVFIGGSLAYAGRKIIQYIQKGFIELPLDSFMLDIGKCLLKSLREAGVVNQNQSVDNVRVAVDEAGYYDLYIDYSTKEDARIFSQSLRELLAPVTNDRYLVSRSEDDVRIGFYSGIWWFMRKLFRFIKQERVAYHPVPNILALNKERAQIFASNWRMYVGGGDLIYTRSTEGVELLIKLRAYNRHKIKRLQYEVWK</sequence>
<accession>A0A1F7L1H4</accession>
<dbReference type="InterPro" id="IPR027417">
    <property type="entry name" value="P-loop_NTPase"/>
</dbReference>
<dbReference type="CDD" id="cd18785">
    <property type="entry name" value="SF2_C"/>
    <property type="match status" value="1"/>
</dbReference>
<dbReference type="EMBL" id="MGBR01000001">
    <property type="protein sequence ID" value="OGK73982.1"/>
    <property type="molecule type" value="Genomic_DNA"/>
</dbReference>
<dbReference type="SUPFAM" id="SSF52540">
    <property type="entry name" value="P-loop containing nucleoside triphosphate hydrolases"/>
    <property type="match status" value="2"/>
</dbReference>
<dbReference type="GO" id="GO:0005524">
    <property type="term" value="F:ATP binding"/>
    <property type="evidence" value="ECO:0007669"/>
    <property type="project" value="InterPro"/>
</dbReference>
<dbReference type="InterPro" id="IPR050742">
    <property type="entry name" value="Helicase_Restrict-Modif_Enz"/>
</dbReference>
<evidence type="ECO:0000259" key="2">
    <source>
        <dbReference type="PROSITE" id="PS51192"/>
    </source>
</evidence>
<evidence type="ECO:0000256" key="1">
    <source>
        <dbReference type="SAM" id="Phobius"/>
    </source>
</evidence>
<keyword evidence="1" id="KW-0472">Membrane</keyword>